<dbReference type="Proteomes" id="UP000006643">
    <property type="component" value="Unassembled WGS sequence"/>
</dbReference>
<dbReference type="KEGG" id="pif:PITG_09074"/>
<dbReference type="EMBL" id="DS028131">
    <property type="protein sequence ID" value="EEY55181.1"/>
    <property type="molecule type" value="Genomic_DNA"/>
</dbReference>
<reference evidence="2" key="1">
    <citation type="journal article" date="2009" name="Nature">
        <title>Genome sequence and analysis of the Irish potato famine pathogen Phytophthora infestans.</title>
        <authorList>
            <consortium name="The Broad Institute Genome Sequencing Platform"/>
            <person name="Haas B.J."/>
            <person name="Kamoun S."/>
            <person name="Zody M.C."/>
            <person name="Jiang R.H."/>
            <person name="Handsaker R.E."/>
            <person name="Cano L.M."/>
            <person name="Grabherr M."/>
            <person name="Kodira C.D."/>
            <person name="Raffaele S."/>
            <person name="Torto-Alalibo T."/>
            <person name="Bozkurt T.O."/>
            <person name="Ah-Fong A.M."/>
            <person name="Alvarado L."/>
            <person name="Anderson V.L."/>
            <person name="Armstrong M.R."/>
            <person name="Avrova A."/>
            <person name="Baxter L."/>
            <person name="Beynon J."/>
            <person name="Boevink P.C."/>
            <person name="Bollmann S.R."/>
            <person name="Bos J.I."/>
            <person name="Bulone V."/>
            <person name="Cai G."/>
            <person name="Cakir C."/>
            <person name="Carrington J.C."/>
            <person name="Chawner M."/>
            <person name="Conti L."/>
            <person name="Costanzo S."/>
            <person name="Ewan R."/>
            <person name="Fahlgren N."/>
            <person name="Fischbach M.A."/>
            <person name="Fugelstad J."/>
            <person name="Gilroy E.M."/>
            <person name="Gnerre S."/>
            <person name="Green P.J."/>
            <person name="Grenville-Briggs L.J."/>
            <person name="Griffith J."/>
            <person name="Grunwald N.J."/>
            <person name="Horn K."/>
            <person name="Horner N.R."/>
            <person name="Hu C.H."/>
            <person name="Huitema E."/>
            <person name="Jeong D.H."/>
            <person name="Jones A.M."/>
            <person name="Jones J.D."/>
            <person name="Jones R.W."/>
            <person name="Karlsson E.K."/>
            <person name="Kunjeti S.G."/>
            <person name="Lamour K."/>
            <person name="Liu Z."/>
            <person name="Ma L."/>
            <person name="Maclean D."/>
            <person name="Chibucos M.C."/>
            <person name="McDonald H."/>
            <person name="McWalters J."/>
            <person name="Meijer H.J."/>
            <person name="Morgan W."/>
            <person name="Morris P.F."/>
            <person name="Munro C.A."/>
            <person name="O'Neill K."/>
            <person name="Ospina-Giraldo M."/>
            <person name="Pinzon A."/>
            <person name="Pritchard L."/>
            <person name="Ramsahoye B."/>
            <person name="Ren Q."/>
            <person name="Restrepo S."/>
            <person name="Roy S."/>
            <person name="Sadanandom A."/>
            <person name="Savidor A."/>
            <person name="Schornack S."/>
            <person name="Schwartz D.C."/>
            <person name="Schumann U.D."/>
            <person name="Schwessinger B."/>
            <person name="Seyer L."/>
            <person name="Sharpe T."/>
            <person name="Silvar C."/>
            <person name="Song J."/>
            <person name="Studholme D.J."/>
            <person name="Sykes S."/>
            <person name="Thines M."/>
            <person name="van de Vondervoort P.J."/>
            <person name="Phuntumart V."/>
            <person name="Wawra S."/>
            <person name="Weide R."/>
            <person name="Win J."/>
            <person name="Young C."/>
            <person name="Zhou S."/>
            <person name="Fry W."/>
            <person name="Meyers B.C."/>
            <person name="van West P."/>
            <person name="Ristaino J."/>
            <person name="Govers F."/>
            <person name="Birch P.R."/>
            <person name="Whisson S.C."/>
            <person name="Judelson H.S."/>
            <person name="Nusbaum C."/>
        </authorList>
    </citation>
    <scope>NUCLEOTIDE SEQUENCE [LARGE SCALE GENOMIC DNA]</scope>
    <source>
        <strain evidence="2">T30-4</strain>
    </source>
</reference>
<dbReference type="RefSeq" id="XP_002903405.1">
    <property type="nucleotide sequence ID" value="XM_002903359.1"/>
</dbReference>
<dbReference type="AlphaFoldDB" id="D0NBM6"/>
<protein>
    <submittedName>
        <fullName evidence="1">Uncharacterized protein</fullName>
    </submittedName>
</protein>
<proteinExistence type="predicted"/>
<accession>D0NBM6</accession>
<organism evidence="1 2">
    <name type="scientific">Phytophthora infestans (strain T30-4)</name>
    <name type="common">Potato late blight agent</name>
    <dbReference type="NCBI Taxonomy" id="403677"/>
    <lineage>
        <taxon>Eukaryota</taxon>
        <taxon>Sar</taxon>
        <taxon>Stramenopiles</taxon>
        <taxon>Oomycota</taxon>
        <taxon>Peronosporomycetes</taxon>
        <taxon>Peronosporales</taxon>
        <taxon>Peronosporaceae</taxon>
        <taxon>Phytophthora</taxon>
    </lineage>
</organism>
<sequence length="306" mass="35507">MKKTKGERRSLGLSRWVPKLLNPVEKHRDRVHHKKKKFVFMAHKRPPAIFTDSRRPFVELLARILAFLAPFEPARVTAYVNKSTAVSVGKYYDLYYPPPRPGKYLVHRILESVFPSKVMELLPINDRVRASASCRSFYEASNALPLELDGVRAAKAFLASYEFPRTFRIHKRFKKTPALFFNEVKAEDAVNIVQMLEREGDDDPKDGSDCFAAVQEISFRKVSGLSALKGKYFQQLLQTLLMDHLKLEDQQFKQLAKLWQDACFPRLQRLSLAQNAFSSRFVRDWSWSFNHERFLILQAIDVSSTH</sequence>
<dbReference type="HOGENOM" id="CLU_751199_0_0_1"/>
<keyword evidence="2" id="KW-1185">Reference proteome</keyword>
<dbReference type="GeneID" id="9470424"/>
<name>D0NBM6_PHYIT</name>
<gene>
    <name evidence="1" type="ORF">PITG_09074</name>
</gene>
<dbReference type="OrthoDB" id="120976at2759"/>
<dbReference type="InParanoid" id="D0NBM6"/>
<evidence type="ECO:0000313" key="2">
    <source>
        <dbReference type="Proteomes" id="UP000006643"/>
    </source>
</evidence>
<dbReference type="OMA" id="HADEAMN"/>
<evidence type="ECO:0000313" key="1">
    <source>
        <dbReference type="EMBL" id="EEY55181.1"/>
    </source>
</evidence>
<dbReference type="VEuPathDB" id="FungiDB:PITG_09074"/>